<evidence type="ECO:0000313" key="2">
    <source>
        <dbReference type="EMBL" id="ADG10052.1"/>
    </source>
</evidence>
<gene>
    <name evidence="2" type="ordered locus">Cseg_1565</name>
</gene>
<dbReference type="EMBL" id="CP002008">
    <property type="protein sequence ID" value="ADG10052.1"/>
    <property type="molecule type" value="Genomic_DNA"/>
</dbReference>
<dbReference type="AlphaFoldDB" id="D5VG49"/>
<sequence>MTNRLLLPLTIAFAVAGLAACDKDAGRKQETVGKIESGAGEIVGDKDLKAEGKKDQVAGNVKQGELKDAVKEAKK</sequence>
<accession>D5VG49</accession>
<feature type="chain" id="PRO_5003078802" description="CsbD family protein" evidence="1">
    <location>
        <begin position="20"/>
        <end position="75"/>
    </location>
</feature>
<evidence type="ECO:0008006" key="4">
    <source>
        <dbReference type="Google" id="ProtNLM"/>
    </source>
</evidence>
<dbReference type="HOGENOM" id="CLU_2664363_0_0_5"/>
<dbReference type="InterPro" id="IPR036629">
    <property type="entry name" value="YjbJ_sf"/>
</dbReference>
<feature type="signal peptide" evidence="1">
    <location>
        <begin position="1"/>
        <end position="19"/>
    </location>
</feature>
<reference evidence="3" key="1">
    <citation type="journal article" date="2011" name="J. Bacteriol.">
        <title>Genome sequences of eight morphologically diverse alphaproteobacteria.</title>
        <authorList>
            <consortium name="US DOE Joint Genome Institute"/>
            <person name="Brown P.J."/>
            <person name="Kysela D.T."/>
            <person name="Buechlein A."/>
            <person name="Hemmerich C."/>
            <person name="Brun Y.V."/>
        </authorList>
    </citation>
    <scope>NUCLEOTIDE SEQUENCE [LARGE SCALE GENOMIC DNA]</scope>
    <source>
        <strain evidence="3">ATCC 21756 / DSM 7131 / JCM 7823 / NBRC 15250 / LMG 17158 / TK0059</strain>
    </source>
</reference>
<proteinExistence type="predicted"/>
<evidence type="ECO:0000313" key="3">
    <source>
        <dbReference type="Proteomes" id="UP000002629"/>
    </source>
</evidence>
<name>D5VG49_CAUST</name>
<protein>
    <recommendedName>
        <fullName evidence="4">CsbD family protein</fullName>
    </recommendedName>
</protein>
<dbReference type="Proteomes" id="UP000002629">
    <property type="component" value="Chromosome"/>
</dbReference>
<dbReference type="KEGG" id="cse:Cseg_1565"/>
<dbReference type="PROSITE" id="PS51257">
    <property type="entry name" value="PROKAR_LIPOPROTEIN"/>
    <property type="match status" value="1"/>
</dbReference>
<dbReference type="RefSeq" id="WP_013078711.1">
    <property type="nucleotide sequence ID" value="NC_014100.1"/>
</dbReference>
<organism evidence="2 3">
    <name type="scientific">Caulobacter segnis (strain ATCC 21756 / DSM 7131 / JCM 7823 / NBRC 15250 / LMG 17158 / TK0059)</name>
    <name type="common">Mycoplana segnis</name>
    <dbReference type="NCBI Taxonomy" id="509190"/>
    <lineage>
        <taxon>Bacteria</taxon>
        <taxon>Pseudomonadati</taxon>
        <taxon>Pseudomonadota</taxon>
        <taxon>Alphaproteobacteria</taxon>
        <taxon>Caulobacterales</taxon>
        <taxon>Caulobacteraceae</taxon>
        <taxon>Caulobacter</taxon>
    </lineage>
</organism>
<keyword evidence="1" id="KW-0732">Signal</keyword>
<evidence type="ECO:0000256" key="1">
    <source>
        <dbReference type="SAM" id="SignalP"/>
    </source>
</evidence>
<dbReference type="SUPFAM" id="SSF69047">
    <property type="entry name" value="Hypothetical protein YjbJ"/>
    <property type="match status" value="1"/>
</dbReference>